<evidence type="ECO:0000313" key="2">
    <source>
        <dbReference type="EMBL" id="GEO88626.1"/>
    </source>
</evidence>
<keyword evidence="3" id="KW-1185">Reference proteome</keyword>
<proteinExistence type="predicted"/>
<sequence length="193" mass="20663">MVAVKAIVFADVVDAWSYVGAVRFERAAALYTILTGEPIEVAYRAAAFDAVSEAGDVAAAARITGIDLNVDEVVPADSTDAWRLLTWAEESGADVQRELLHQLWRAHFLEGTDVSDAFVLASRAALVGLDLETADALLASDEMRAEVEQQRDTAAAIGATSSPFVVVDARYTLAGVHSQDDYLRALQSIAAQH</sequence>
<reference evidence="2 3" key="1">
    <citation type="submission" date="2019-07" db="EMBL/GenBank/DDBJ databases">
        <title>Whole genome shotgun sequence of Aeromicrobium flavum NBRC 107625.</title>
        <authorList>
            <person name="Hosoyama A."/>
            <person name="Uohara A."/>
            <person name="Ohji S."/>
            <person name="Ichikawa N."/>
        </authorList>
    </citation>
    <scope>NUCLEOTIDE SEQUENCE [LARGE SCALE GENOMIC DNA]</scope>
    <source>
        <strain evidence="2 3">NBRC 107625</strain>
    </source>
</reference>
<dbReference type="InterPro" id="IPR036249">
    <property type="entry name" value="Thioredoxin-like_sf"/>
</dbReference>
<dbReference type="AlphaFoldDB" id="A0A512HT43"/>
<comment type="caution">
    <text evidence="2">The sequence shown here is derived from an EMBL/GenBank/DDBJ whole genome shotgun (WGS) entry which is preliminary data.</text>
</comment>
<dbReference type="InterPro" id="IPR001853">
    <property type="entry name" value="DSBA-like_thioredoxin_dom"/>
</dbReference>
<protein>
    <submittedName>
        <fullName evidence="2">Polyketide synthase</fullName>
    </submittedName>
</protein>
<evidence type="ECO:0000259" key="1">
    <source>
        <dbReference type="Pfam" id="PF01323"/>
    </source>
</evidence>
<gene>
    <name evidence="2" type="primary">frnE</name>
    <name evidence="2" type="ORF">AFL01nite_09530</name>
</gene>
<evidence type="ECO:0000313" key="3">
    <source>
        <dbReference type="Proteomes" id="UP000321769"/>
    </source>
</evidence>
<organism evidence="2 3">
    <name type="scientific">Aeromicrobium flavum</name>
    <dbReference type="NCBI Taxonomy" id="416568"/>
    <lineage>
        <taxon>Bacteria</taxon>
        <taxon>Bacillati</taxon>
        <taxon>Actinomycetota</taxon>
        <taxon>Actinomycetes</taxon>
        <taxon>Propionibacteriales</taxon>
        <taxon>Nocardioidaceae</taxon>
        <taxon>Aeromicrobium</taxon>
    </lineage>
</organism>
<dbReference type="GO" id="GO:0016491">
    <property type="term" value="F:oxidoreductase activity"/>
    <property type="evidence" value="ECO:0007669"/>
    <property type="project" value="InterPro"/>
</dbReference>
<name>A0A512HT43_9ACTN</name>
<dbReference type="PANTHER" id="PTHR13887">
    <property type="entry name" value="GLUTATHIONE S-TRANSFERASE KAPPA"/>
    <property type="match status" value="1"/>
</dbReference>
<feature type="domain" description="DSBA-like thioredoxin" evidence="1">
    <location>
        <begin position="8"/>
        <end position="187"/>
    </location>
</feature>
<dbReference type="SUPFAM" id="SSF52833">
    <property type="entry name" value="Thioredoxin-like"/>
    <property type="match status" value="1"/>
</dbReference>
<dbReference type="PANTHER" id="PTHR13887:SF41">
    <property type="entry name" value="THIOREDOXIN SUPERFAMILY PROTEIN"/>
    <property type="match status" value="1"/>
</dbReference>
<dbReference type="Gene3D" id="3.40.30.10">
    <property type="entry name" value="Glutaredoxin"/>
    <property type="match status" value="1"/>
</dbReference>
<accession>A0A512HT43</accession>
<dbReference type="Proteomes" id="UP000321769">
    <property type="component" value="Unassembled WGS sequence"/>
</dbReference>
<dbReference type="EMBL" id="BJZQ01000003">
    <property type="protein sequence ID" value="GEO88626.1"/>
    <property type="molecule type" value="Genomic_DNA"/>
</dbReference>
<dbReference type="Pfam" id="PF01323">
    <property type="entry name" value="DSBA"/>
    <property type="match status" value="1"/>
</dbReference>